<dbReference type="AlphaFoldDB" id="A0A2M3ZUT0"/>
<proteinExistence type="predicted"/>
<protein>
    <submittedName>
        <fullName evidence="2">Putative secreted peptide</fullName>
    </submittedName>
</protein>
<dbReference type="EMBL" id="GGFM01011576">
    <property type="protein sequence ID" value="MBW32327.1"/>
    <property type="molecule type" value="Transcribed_RNA"/>
</dbReference>
<name>A0A2M3ZUT0_9DIPT</name>
<feature type="signal peptide" evidence="1">
    <location>
        <begin position="1"/>
        <end position="19"/>
    </location>
</feature>
<reference evidence="2" key="1">
    <citation type="submission" date="2018-01" db="EMBL/GenBank/DDBJ databases">
        <title>An insight into the sialome of Amazonian anophelines.</title>
        <authorList>
            <person name="Ribeiro J.M."/>
            <person name="Scarpassa V."/>
            <person name="Calvo E."/>
        </authorList>
    </citation>
    <scope>NUCLEOTIDE SEQUENCE</scope>
    <source>
        <tissue evidence="2">Salivary glands</tissue>
    </source>
</reference>
<organism evidence="2">
    <name type="scientific">Anopheles braziliensis</name>
    <dbReference type="NCBI Taxonomy" id="58242"/>
    <lineage>
        <taxon>Eukaryota</taxon>
        <taxon>Metazoa</taxon>
        <taxon>Ecdysozoa</taxon>
        <taxon>Arthropoda</taxon>
        <taxon>Hexapoda</taxon>
        <taxon>Insecta</taxon>
        <taxon>Pterygota</taxon>
        <taxon>Neoptera</taxon>
        <taxon>Endopterygota</taxon>
        <taxon>Diptera</taxon>
        <taxon>Nematocera</taxon>
        <taxon>Culicoidea</taxon>
        <taxon>Culicidae</taxon>
        <taxon>Anophelinae</taxon>
        <taxon>Anopheles</taxon>
    </lineage>
</organism>
<evidence type="ECO:0000313" key="2">
    <source>
        <dbReference type="EMBL" id="MBW32327.1"/>
    </source>
</evidence>
<sequence length="132" mass="14633">MACILCALLFSGMLIEIESSLLNPALHVLTLTYRLDTNKSRAVFGFRIALSAGHLVKIQPLESVHERLYVYSAAVKPLRHMHKWSSEGVIVLAVNCEGGVQTKHYTRDVFVRSLSDTWAHANVSDAPDPDDS</sequence>
<feature type="chain" id="PRO_5014999068" evidence="1">
    <location>
        <begin position="20"/>
        <end position="132"/>
    </location>
</feature>
<keyword evidence="1" id="KW-0732">Signal</keyword>
<evidence type="ECO:0000256" key="1">
    <source>
        <dbReference type="SAM" id="SignalP"/>
    </source>
</evidence>
<accession>A0A2M3ZUT0</accession>